<gene>
    <name evidence="1" type="ORF">H920_07742</name>
</gene>
<sequence length="242" mass="25225">MLTGPGVIADPSRAARLSTASSTSCSRKTLPRSGILFLFLVRHVPGLSVGTRGPGKRFPVGPVPPGVASASLRHRAGLSALPRAPWRNPGQTGGHTESFPPASLAWRLLGSQVAEPLPAEELQGCARGSGSLQTSVRTGGLPRIPSLWIPAVCAGKLAPEGVRFEFRCSNLGAQKITLYNDVCLCGVGPRTGSIRRSENSGIGAQWCLHGYPPGAGAAMVVPAKQGEATRTRGLAQRGQREI</sequence>
<evidence type="ECO:0000313" key="2">
    <source>
        <dbReference type="Proteomes" id="UP000028990"/>
    </source>
</evidence>
<name>A0A091DFD0_FUKDA</name>
<dbReference type="Proteomes" id="UP000028990">
    <property type="component" value="Unassembled WGS sequence"/>
</dbReference>
<organism evidence="1 2">
    <name type="scientific">Fukomys damarensis</name>
    <name type="common">Damaraland mole rat</name>
    <name type="synonym">Cryptomys damarensis</name>
    <dbReference type="NCBI Taxonomy" id="885580"/>
    <lineage>
        <taxon>Eukaryota</taxon>
        <taxon>Metazoa</taxon>
        <taxon>Chordata</taxon>
        <taxon>Craniata</taxon>
        <taxon>Vertebrata</taxon>
        <taxon>Euteleostomi</taxon>
        <taxon>Mammalia</taxon>
        <taxon>Eutheria</taxon>
        <taxon>Euarchontoglires</taxon>
        <taxon>Glires</taxon>
        <taxon>Rodentia</taxon>
        <taxon>Hystricomorpha</taxon>
        <taxon>Bathyergidae</taxon>
        <taxon>Fukomys</taxon>
    </lineage>
</organism>
<proteinExistence type="predicted"/>
<evidence type="ECO:0000313" key="1">
    <source>
        <dbReference type="EMBL" id="KFO30854.1"/>
    </source>
</evidence>
<protein>
    <submittedName>
        <fullName evidence="1">Uncharacterized protein</fullName>
    </submittedName>
</protein>
<dbReference type="AlphaFoldDB" id="A0A091DFD0"/>
<reference evidence="1 2" key="1">
    <citation type="submission" date="2013-11" db="EMBL/GenBank/DDBJ databases">
        <title>The Damaraland mole rat (Fukomys damarensis) genome and evolution of African mole rats.</title>
        <authorList>
            <person name="Gladyshev V.N."/>
            <person name="Fang X."/>
        </authorList>
    </citation>
    <scope>NUCLEOTIDE SEQUENCE [LARGE SCALE GENOMIC DNA]</scope>
    <source>
        <tissue evidence="1">Liver</tissue>
    </source>
</reference>
<keyword evidence="2" id="KW-1185">Reference proteome</keyword>
<dbReference type="EMBL" id="KN122369">
    <property type="protein sequence ID" value="KFO30854.1"/>
    <property type="molecule type" value="Genomic_DNA"/>
</dbReference>
<accession>A0A091DFD0</accession>